<dbReference type="PROSITE" id="PS51747">
    <property type="entry name" value="CYT_DCMP_DEAMINASES_2"/>
    <property type="match status" value="1"/>
</dbReference>
<dbReference type="CDD" id="cd01285">
    <property type="entry name" value="nucleoside_deaminase"/>
    <property type="match status" value="1"/>
</dbReference>
<name>A0ABS2W762_9GAMM</name>
<dbReference type="SUPFAM" id="SSF53927">
    <property type="entry name" value="Cytidine deaminase-like"/>
    <property type="match status" value="1"/>
</dbReference>
<protein>
    <submittedName>
        <fullName evidence="2">Nucleoside deaminase</fullName>
    </submittedName>
</protein>
<feature type="domain" description="CMP/dCMP-type deaminase" evidence="1">
    <location>
        <begin position="30"/>
        <end position="163"/>
    </location>
</feature>
<dbReference type="Gene3D" id="3.40.140.10">
    <property type="entry name" value="Cytidine Deaminase, domain 2"/>
    <property type="match status" value="1"/>
</dbReference>
<dbReference type="Pfam" id="PF14437">
    <property type="entry name" value="MafB19-deam"/>
    <property type="match status" value="1"/>
</dbReference>
<evidence type="ECO:0000313" key="3">
    <source>
        <dbReference type="Proteomes" id="UP000760472"/>
    </source>
</evidence>
<sequence length="203" mass="22307">MAKADPVSSGTTLTAPLIGRLEQLQADPEYRDDRHALYCCRLALDALEQGNYGVAAILTDPQGAVVAQSENRVFSATHDNSDSSRQGFSSRAHAEMLLIDQLEENLIAHPPQQLTMLVSLEPCPMCLARLLLSGIGSVRYIAADPHGGMLHCIDKLPPAWRNLSQLQTHYQAHVSEPVRQFATDISSANLPVLREKLLKHIRP</sequence>
<evidence type="ECO:0000313" key="2">
    <source>
        <dbReference type="EMBL" id="MBN0987450.1"/>
    </source>
</evidence>
<dbReference type="RefSeq" id="WP_205213404.1">
    <property type="nucleotide sequence ID" value="NZ_JAFFZP010000010.1"/>
</dbReference>
<organism evidence="2 3">
    <name type="scientific">Amphritea pacifica</name>
    <dbReference type="NCBI Taxonomy" id="2811233"/>
    <lineage>
        <taxon>Bacteria</taxon>
        <taxon>Pseudomonadati</taxon>
        <taxon>Pseudomonadota</taxon>
        <taxon>Gammaproteobacteria</taxon>
        <taxon>Oceanospirillales</taxon>
        <taxon>Oceanospirillaceae</taxon>
        <taxon>Amphritea</taxon>
    </lineage>
</organism>
<proteinExistence type="predicted"/>
<evidence type="ECO:0000259" key="1">
    <source>
        <dbReference type="PROSITE" id="PS51747"/>
    </source>
</evidence>
<dbReference type="PANTHER" id="PTHR11079">
    <property type="entry name" value="CYTOSINE DEAMINASE FAMILY MEMBER"/>
    <property type="match status" value="1"/>
</dbReference>
<dbReference type="InterPro" id="IPR016193">
    <property type="entry name" value="Cytidine_deaminase-like"/>
</dbReference>
<reference evidence="2 3" key="1">
    <citation type="submission" date="2021-02" db="EMBL/GenBank/DDBJ databases">
        <title>A novel species of genus Amphritea isolated from a fishpond in China.</title>
        <authorList>
            <person name="Lu H."/>
        </authorList>
    </citation>
    <scope>NUCLEOTIDE SEQUENCE [LARGE SCALE GENOMIC DNA]</scope>
    <source>
        <strain evidence="2 3">RP18W</strain>
    </source>
</reference>
<dbReference type="InterPro" id="IPR002125">
    <property type="entry name" value="CMP_dCMP_dom"/>
</dbReference>
<dbReference type="EMBL" id="JAFFZP010000010">
    <property type="protein sequence ID" value="MBN0987450.1"/>
    <property type="molecule type" value="Genomic_DNA"/>
</dbReference>
<gene>
    <name evidence="2" type="ORF">JW498_08765</name>
</gene>
<accession>A0ABS2W762</accession>
<keyword evidence="3" id="KW-1185">Reference proteome</keyword>
<dbReference type="PANTHER" id="PTHR11079:SF162">
    <property type="entry name" value="RIBOFLAVIN BIOSYNTHESIS PROTEIN PYRD, CHLOROPLASTIC"/>
    <property type="match status" value="1"/>
</dbReference>
<dbReference type="InterPro" id="IPR058535">
    <property type="entry name" value="MafB19-deam"/>
</dbReference>
<dbReference type="Proteomes" id="UP000760472">
    <property type="component" value="Unassembled WGS sequence"/>
</dbReference>
<comment type="caution">
    <text evidence="2">The sequence shown here is derived from an EMBL/GenBank/DDBJ whole genome shotgun (WGS) entry which is preliminary data.</text>
</comment>